<evidence type="ECO:0000313" key="6">
    <source>
        <dbReference type="Proteomes" id="UP000284902"/>
    </source>
</evidence>
<dbReference type="RefSeq" id="WP_005609216.1">
    <property type="nucleotide sequence ID" value="NZ_CABKOA010000040.1"/>
</dbReference>
<evidence type="ECO:0000313" key="4">
    <source>
        <dbReference type="EMBL" id="RHF63047.1"/>
    </source>
</evidence>
<accession>A0A3E4LZZ7</accession>
<evidence type="ECO:0000313" key="3">
    <source>
        <dbReference type="EMBL" id="RGK43043.1"/>
    </source>
</evidence>
<dbReference type="EMBL" id="QRHG01000002">
    <property type="protein sequence ID" value="RHF63047.1"/>
    <property type="molecule type" value="Genomic_DNA"/>
</dbReference>
<dbReference type="PROSITE" id="PS50943">
    <property type="entry name" value="HTH_CROC1"/>
    <property type="match status" value="1"/>
</dbReference>
<proteinExistence type="predicted"/>
<reference evidence="5 6" key="1">
    <citation type="submission" date="2018-08" db="EMBL/GenBank/DDBJ databases">
        <title>A genome reference for cultivated species of the human gut microbiota.</title>
        <authorList>
            <person name="Zou Y."/>
            <person name="Xue W."/>
            <person name="Luo G."/>
        </authorList>
    </citation>
    <scope>NUCLEOTIDE SEQUENCE [LARGE SCALE GENOMIC DNA]</scope>
    <source>
        <strain evidence="4 6">AM25-1LB</strain>
        <strain evidence="3 5">TF11-7</strain>
    </source>
</reference>
<evidence type="ECO:0000313" key="5">
    <source>
        <dbReference type="Proteomes" id="UP000260793"/>
    </source>
</evidence>
<dbReference type="Gene3D" id="1.10.260.40">
    <property type="entry name" value="lambda repressor-like DNA-binding domains"/>
    <property type="match status" value="1"/>
</dbReference>
<dbReference type="AlphaFoldDB" id="A0A3E4LZZ7"/>
<protein>
    <submittedName>
        <fullName evidence="3">XRE family transcriptional regulator</fullName>
    </submittedName>
</protein>
<dbReference type="Proteomes" id="UP000260793">
    <property type="component" value="Unassembled WGS sequence"/>
</dbReference>
<gene>
    <name evidence="4" type="ORF">DW672_00815</name>
    <name evidence="3" type="ORF">DXD17_00670</name>
</gene>
<keyword evidence="1" id="KW-0238">DNA-binding</keyword>
<dbReference type="InterPro" id="IPR001387">
    <property type="entry name" value="Cro/C1-type_HTH"/>
</dbReference>
<dbReference type="EMBL" id="QSQN01000001">
    <property type="protein sequence ID" value="RGK43043.1"/>
    <property type="molecule type" value="Genomic_DNA"/>
</dbReference>
<dbReference type="GO" id="GO:0003677">
    <property type="term" value="F:DNA binding"/>
    <property type="evidence" value="ECO:0007669"/>
    <property type="project" value="UniProtKB-KW"/>
</dbReference>
<feature type="domain" description="HTH cro/C1-type" evidence="2">
    <location>
        <begin position="12"/>
        <end position="66"/>
    </location>
</feature>
<dbReference type="Proteomes" id="UP000284902">
    <property type="component" value="Unassembled WGS sequence"/>
</dbReference>
<sequence length="108" mass="12603">MAINYKTLGDRIKTKRISQGITQEKFAEHMDVSVGYISQLERGISKVSLERLVSISEYFNCNIDFFIDGINSNTEHYLAQDFEELYAQLSSHEKNILKILLQEYIHNR</sequence>
<dbReference type="GO" id="GO:0003700">
    <property type="term" value="F:DNA-binding transcription factor activity"/>
    <property type="evidence" value="ECO:0007669"/>
    <property type="project" value="TreeGrafter"/>
</dbReference>
<dbReference type="SMART" id="SM00530">
    <property type="entry name" value="HTH_XRE"/>
    <property type="match status" value="1"/>
</dbReference>
<dbReference type="CDD" id="cd00093">
    <property type="entry name" value="HTH_XRE"/>
    <property type="match status" value="1"/>
</dbReference>
<dbReference type="SUPFAM" id="SSF47413">
    <property type="entry name" value="lambda repressor-like DNA-binding domains"/>
    <property type="match status" value="1"/>
</dbReference>
<dbReference type="GO" id="GO:0005829">
    <property type="term" value="C:cytosol"/>
    <property type="evidence" value="ECO:0007669"/>
    <property type="project" value="TreeGrafter"/>
</dbReference>
<dbReference type="Pfam" id="PF01381">
    <property type="entry name" value="HTH_3"/>
    <property type="match status" value="1"/>
</dbReference>
<name>A0A3E4LZZ7_9FIRM</name>
<dbReference type="InterPro" id="IPR050807">
    <property type="entry name" value="TransReg_Diox_bact_type"/>
</dbReference>
<dbReference type="PANTHER" id="PTHR46797:SF1">
    <property type="entry name" value="METHYLPHOSPHONATE SYNTHASE"/>
    <property type="match status" value="1"/>
</dbReference>
<dbReference type="InterPro" id="IPR010982">
    <property type="entry name" value="Lambda_DNA-bd_dom_sf"/>
</dbReference>
<dbReference type="PANTHER" id="PTHR46797">
    <property type="entry name" value="HTH-TYPE TRANSCRIPTIONAL REGULATOR"/>
    <property type="match status" value="1"/>
</dbReference>
<evidence type="ECO:0000256" key="1">
    <source>
        <dbReference type="ARBA" id="ARBA00023125"/>
    </source>
</evidence>
<comment type="caution">
    <text evidence="3">The sequence shown here is derived from an EMBL/GenBank/DDBJ whole genome shotgun (WGS) entry which is preliminary data.</text>
</comment>
<organism evidence="3 5">
    <name type="scientific">[Ruminococcus] lactaris</name>
    <dbReference type="NCBI Taxonomy" id="46228"/>
    <lineage>
        <taxon>Bacteria</taxon>
        <taxon>Bacillati</taxon>
        <taxon>Bacillota</taxon>
        <taxon>Clostridia</taxon>
        <taxon>Lachnospirales</taxon>
        <taxon>Lachnospiraceae</taxon>
        <taxon>Mediterraneibacter</taxon>
    </lineage>
</organism>
<dbReference type="GeneID" id="77334286"/>
<evidence type="ECO:0000259" key="2">
    <source>
        <dbReference type="PROSITE" id="PS50943"/>
    </source>
</evidence>